<reference evidence="11" key="1">
    <citation type="submission" date="2020-06" db="EMBL/GenBank/DDBJ databases">
        <authorList>
            <person name="Sheng S."/>
        </authorList>
    </citation>
    <scope>NUCLEOTIDE SEQUENCE</scope>
    <source>
        <tissue evidence="11">Antenna</tissue>
    </source>
</reference>
<comment type="similarity">
    <text evidence="10">Belongs to the insect chemoreceptor superfamily. Heteromeric odorant receptor channel (TC 1.A.69) family.</text>
</comment>
<evidence type="ECO:0000256" key="9">
    <source>
        <dbReference type="ARBA" id="ARBA00023224"/>
    </source>
</evidence>
<dbReference type="Pfam" id="PF02949">
    <property type="entry name" value="7tm_6"/>
    <property type="match status" value="1"/>
</dbReference>
<keyword evidence="6 10" id="KW-1133">Transmembrane helix</keyword>
<evidence type="ECO:0000256" key="4">
    <source>
        <dbReference type="ARBA" id="ARBA00022692"/>
    </source>
</evidence>
<dbReference type="GO" id="GO:0007165">
    <property type="term" value="P:signal transduction"/>
    <property type="evidence" value="ECO:0007669"/>
    <property type="project" value="UniProtKB-KW"/>
</dbReference>
<keyword evidence="8 10" id="KW-0675">Receptor</keyword>
<dbReference type="PANTHER" id="PTHR21137">
    <property type="entry name" value="ODORANT RECEPTOR"/>
    <property type="match status" value="1"/>
</dbReference>
<dbReference type="EMBL" id="MT670968">
    <property type="protein sequence ID" value="QNL14972.1"/>
    <property type="molecule type" value="mRNA"/>
</dbReference>
<evidence type="ECO:0000313" key="11">
    <source>
        <dbReference type="EMBL" id="QNL14972.1"/>
    </source>
</evidence>
<keyword evidence="3 10" id="KW-0716">Sensory transduction</keyword>
<accession>A0A7G8Z947</accession>
<evidence type="ECO:0000256" key="6">
    <source>
        <dbReference type="ARBA" id="ARBA00022989"/>
    </source>
</evidence>
<dbReference type="InterPro" id="IPR004117">
    <property type="entry name" value="7tm6_olfct_rcpt"/>
</dbReference>
<keyword evidence="5 10" id="KW-0552">Olfaction</keyword>
<protein>
    <recommendedName>
        <fullName evidence="10">Odorant receptor</fullName>
    </recommendedName>
</protein>
<keyword evidence="4 10" id="KW-0812">Transmembrane</keyword>
<organism evidence="11">
    <name type="scientific">Aulacocentrum confusum</name>
    <dbReference type="NCBI Taxonomy" id="2767324"/>
    <lineage>
        <taxon>Eukaryota</taxon>
        <taxon>Metazoa</taxon>
        <taxon>Ecdysozoa</taxon>
        <taxon>Arthropoda</taxon>
        <taxon>Hexapoda</taxon>
        <taxon>Insecta</taxon>
        <taxon>Pterygota</taxon>
        <taxon>Neoptera</taxon>
        <taxon>Endopterygota</taxon>
        <taxon>Hymenoptera</taxon>
        <taxon>Apocrita</taxon>
        <taxon>Ichneumonoidea</taxon>
        <taxon>Braconidae</taxon>
        <taxon>Macrocentrinae</taxon>
        <taxon>Aulacocentrum</taxon>
    </lineage>
</organism>
<dbReference type="AlphaFoldDB" id="A0A7G8Z947"/>
<evidence type="ECO:0000256" key="2">
    <source>
        <dbReference type="ARBA" id="ARBA00022475"/>
    </source>
</evidence>
<feature type="transmembrane region" description="Helical" evidence="10">
    <location>
        <begin position="129"/>
        <end position="150"/>
    </location>
</feature>
<feature type="transmembrane region" description="Helical" evidence="10">
    <location>
        <begin position="73"/>
        <end position="92"/>
    </location>
</feature>
<evidence type="ECO:0000256" key="7">
    <source>
        <dbReference type="ARBA" id="ARBA00023136"/>
    </source>
</evidence>
<proteinExistence type="evidence at transcript level"/>
<dbReference type="GO" id="GO:0005549">
    <property type="term" value="F:odorant binding"/>
    <property type="evidence" value="ECO:0007669"/>
    <property type="project" value="InterPro"/>
</dbReference>
<sequence length="392" mass="44787">MNEDKENWNNDTFYALGMYRAVTQVLGIWPINCENLFSKMRACVVVMLMIQMAVSFVPDLLVHCNTMTGIIDALTLMVGALLTVIKIVVCYVNREKMFRIVHAAVKDWATVEDDDEKNIMRRYAARGRFVFILQMGSTYINAAGLIFGHIPFAGKSNDSEIITRGYPVGSSCVISSNTSDGVYIFKYVLQSIQLFIQITGNIGGDVCFFVIAMYLCSQFVILNSAFERCKIHTNYGNQKICQLIQRHQYLLSLVDYFEDVYNLVILGQLLANGLFISITVIILLISLRDGDLLGIFESLIRLDLFYIQLFIYSYAGDHLTSNIEKVKFAVYCCEWYSFPLGTAKNLVFVIMRINRHFHLTAGKFYRMNLENFKNIVKLMGSFFSVLRLIFVD</sequence>
<keyword evidence="7 10" id="KW-0472">Membrane</keyword>
<keyword evidence="9 10" id="KW-0807">Transducer</keyword>
<evidence type="ECO:0000256" key="3">
    <source>
        <dbReference type="ARBA" id="ARBA00022606"/>
    </source>
</evidence>
<evidence type="ECO:0000256" key="10">
    <source>
        <dbReference type="RuleBase" id="RU351113"/>
    </source>
</evidence>
<comment type="subcellular location">
    <subcellularLocation>
        <location evidence="1 10">Cell membrane</location>
        <topology evidence="1 10">Multi-pass membrane protein</topology>
    </subcellularLocation>
</comment>
<comment type="caution">
    <text evidence="10">Lacks conserved residue(s) required for the propagation of feature annotation.</text>
</comment>
<dbReference type="PANTHER" id="PTHR21137:SF35">
    <property type="entry name" value="ODORANT RECEPTOR 19A-RELATED"/>
    <property type="match status" value="1"/>
</dbReference>
<dbReference type="GO" id="GO:0005886">
    <property type="term" value="C:plasma membrane"/>
    <property type="evidence" value="ECO:0007669"/>
    <property type="project" value="UniProtKB-SubCell"/>
</dbReference>
<feature type="transmembrane region" description="Helical" evidence="10">
    <location>
        <begin position="43"/>
        <end position="61"/>
    </location>
</feature>
<keyword evidence="2" id="KW-1003">Cell membrane</keyword>
<dbReference type="GO" id="GO:0004984">
    <property type="term" value="F:olfactory receptor activity"/>
    <property type="evidence" value="ECO:0007669"/>
    <property type="project" value="InterPro"/>
</dbReference>
<evidence type="ECO:0000256" key="5">
    <source>
        <dbReference type="ARBA" id="ARBA00022725"/>
    </source>
</evidence>
<feature type="transmembrane region" description="Helical" evidence="10">
    <location>
        <begin position="260"/>
        <end position="285"/>
    </location>
</feature>
<evidence type="ECO:0000256" key="1">
    <source>
        <dbReference type="ARBA" id="ARBA00004651"/>
    </source>
</evidence>
<evidence type="ECO:0000256" key="8">
    <source>
        <dbReference type="ARBA" id="ARBA00023170"/>
    </source>
</evidence>
<name>A0A7G8Z947_9HYME</name>
<gene>
    <name evidence="11" type="primary">OR28</name>
</gene>